<dbReference type="Gene3D" id="3.40.50.150">
    <property type="entry name" value="Vaccinia Virus protein VP39"/>
    <property type="match status" value="1"/>
</dbReference>
<dbReference type="Pfam" id="PF05050">
    <property type="entry name" value="Methyltransf_21"/>
    <property type="match status" value="1"/>
</dbReference>
<reference evidence="2" key="1">
    <citation type="submission" date="2020-08" db="EMBL/GenBank/DDBJ databases">
        <title>Ramlibacter sp. GTP1 16S ribosomal RNA gene genome sequencing and assembly.</title>
        <authorList>
            <person name="Kang M."/>
        </authorList>
    </citation>
    <scope>NUCLEOTIDE SEQUENCE</scope>
    <source>
        <strain evidence="2">GTP1</strain>
    </source>
</reference>
<keyword evidence="2" id="KW-0808">Transferase</keyword>
<accession>A0A923S3N7</accession>
<keyword evidence="3" id="KW-1185">Reference proteome</keyword>
<dbReference type="EMBL" id="JACORU010000001">
    <property type="protein sequence ID" value="MBC5763297.1"/>
    <property type="molecule type" value="Genomic_DNA"/>
</dbReference>
<organism evidence="2 3">
    <name type="scientific">Ramlibacter albus</name>
    <dbReference type="NCBI Taxonomy" id="2079448"/>
    <lineage>
        <taxon>Bacteria</taxon>
        <taxon>Pseudomonadati</taxon>
        <taxon>Pseudomonadota</taxon>
        <taxon>Betaproteobacteria</taxon>
        <taxon>Burkholderiales</taxon>
        <taxon>Comamonadaceae</taxon>
        <taxon>Ramlibacter</taxon>
    </lineage>
</organism>
<dbReference type="InterPro" id="IPR029063">
    <property type="entry name" value="SAM-dependent_MTases_sf"/>
</dbReference>
<gene>
    <name evidence="2" type="ORF">H8R02_02460</name>
</gene>
<dbReference type="InterPro" id="IPR006342">
    <property type="entry name" value="FkbM_mtfrase"/>
</dbReference>
<feature type="domain" description="Methyltransferase FkbM" evidence="1">
    <location>
        <begin position="75"/>
        <end position="241"/>
    </location>
</feature>
<dbReference type="SUPFAM" id="SSF53335">
    <property type="entry name" value="S-adenosyl-L-methionine-dependent methyltransferases"/>
    <property type="match status" value="1"/>
</dbReference>
<dbReference type="GO" id="GO:0032259">
    <property type="term" value="P:methylation"/>
    <property type="evidence" value="ECO:0007669"/>
    <property type="project" value="UniProtKB-KW"/>
</dbReference>
<evidence type="ECO:0000259" key="1">
    <source>
        <dbReference type="Pfam" id="PF05050"/>
    </source>
</evidence>
<comment type="caution">
    <text evidence="2">The sequence shown here is derived from an EMBL/GenBank/DDBJ whole genome shotgun (WGS) entry which is preliminary data.</text>
</comment>
<evidence type="ECO:0000313" key="3">
    <source>
        <dbReference type="Proteomes" id="UP000596827"/>
    </source>
</evidence>
<dbReference type="GO" id="GO:0008168">
    <property type="term" value="F:methyltransferase activity"/>
    <property type="evidence" value="ECO:0007669"/>
    <property type="project" value="UniProtKB-KW"/>
</dbReference>
<dbReference type="InterPro" id="IPR052514">
    <property type="entry name" value="SAM-dependent_MTase"/>
</dbReference>
<evidence type="ECO:0000313" key="2">
    <source>
        <dbReference type="EMBL" id="MBC5763297.1"/>
    </source>
</evidence>
<dbReference type="AlphaFoldDB" id="A0A923S3N7"/>
<keyword evidence="2" id="KW-0489">Methyltransferase</keyword>
<protein>
    <submittedName>
        <fullName evidence="2">FkbM family methyltransferase</fullName>
    </submittedName>
</protein>
<dbReference type="RefSeq" id="WP_187079752.1">
    <property type="nucleotide sequence ID" value="NZ_JACORU010000001.1"/>
</dbReference>
<dbReference type="NCBIfam" id="TIGR01444">
    <property type="entry name" value="fkbM_fam"/>
    <property type="match status" value="1"/>
</dbReference>
<sequence>MAHPDRPIAFVLASTNHGSMIVNRHDYRMDGADRGIGVGWQLLSHSSFDPKEVAIALALLDKRRKYFGNGVVAIDGGANIGVHTVEWARHMAGWGSVVAFEAQEFVFYALAGNIALNNCLNARARFAALGETTGDIAIPQPNYLQPASFGSLELRAREGNEDIGQPVSYAAEKMATVPLVNLDAMNIGRLDLLKLDIEGMEIEALRGARETLQRHKPALLVEVIKSDEAAIGELLAQLGYRSHRVGMNIVATHESDPTQVALKHHGKRVDLTIG</sequence>
<name>A0A923S3N7_9BURK</name>
<dbReference type="Proteomes" id="UP000596827">
    <property type="component" value="Unassembled WGS sequence"/>
</dbReference>
<dbReference type="PANTHER" id="PTHR34203">
    <property type="entry name" value="METHYLTRANSFERASE, FKBM FAMILY PROTEIN"/>
    <property type="match status" value="1"/>
</dbReference>
<dbReference type="PANTHER" id="PTHR34203:SF15">
    <property type="entry name" value="SLL1173 PROTEIN"/>
    <property type="match status" value="1"/>
</dbReference>
<proteinExistence type="predicted"/>